<protein>
    <submittedName>
        <fullName evidence="1">Uncharacterized protein</fullName>
    </submittedName>
</protein>
<reference evidence="1" key="2">
    <citation type="journal article" date="2015" name="Data Brief">
        <title>Shoot transcriptome of the giant reed, Arundo donax.</title>
        <authorList>
            <person name="Barrero R.A."/>
            <person name="Guerrero F.D."/>
            <person name="Moolhuijzen P."/>
            <person name="Goolsby J.A."/>
            <person name="Tidwell J."/>
            <person name="Bellgard S.E."/>
            <person name="Bellgard M.I."/>
        </authorList>
    </citation>
    <scope>NUCLEOTIDE SEQUENCE</scope>
    <source>
        <tissue evidence="1">Shoot tissue taken approximately 20 cm above the soil surface</tissue>
    </source>
</reference>
<evidence type="ECO:0000313" key="1">
    <source>
        <dbReference type="EMBL" id="JAD32659.1"/>
    </source>
</evidence>
<dbReference type="AlphaFoldDB" id="A0A0A8YZU5"/>
<accession>A0A0A8YZU5</accession>
<organism evidence="1">
    <name type="scientific">Arundo donax</name>
    <name type="common">Giant reed</name>
    <name type="synonym">Donax arundinaceus</name>
    <dbReference type="NCBI Taxonomy" id="35708"/>
    <lineage>
        <taxon>Eukaryota</taxon>
        <taxon>Viridiplantae</taxon>
        <taxon>Streptophyta</taxon>
        <taxon>Embryophyta</taxon>
        <taxon>Tracheophyta</taxon>
        <taxon>Spermatophyta</taxon>
        <taxon>Magnoliopsida</taxon>
        <taxon>Liliopsida</taxon>
        <taxon>Poales</taxon>
        <taxon>Poaceae</taxon>
        <taxon>PACMAD clade</taxon>
        <taxon>Arundinoideae</taxon>
        <taxon>Arundineae</taxon>
        <taxon>Arundo</taxon>
    </lineage>
</organism>
<reference evidence="1" key="1">
    <citation type="submission" date="2014-09" db="EMBL/GenBank/DDBJ databases">
        <authorList>
            <person name="Magalhaes I.L.F."/>
            <person name="Oliveira U."/>
            <person name="Santos F.R."/>
            <person name="Vidigal T.H.D.A."/>
            <person name="Brescovit A.D."/>
            <person name="Santos A.J."/>
        </authorList>
    </citation>
    <scope>NUCLEOTIDE SEQUENCE</scope>
    <source>
        <tissue evidence="1">Shoot tissue taken approximately 20 cm above the soil surface</tissue>
    </source>
</reference>
<dbReference type="EMBL" id="GBRH01265236">
    <property type="protein sequence ID" value="JAD32659.1"/>
    <property type="molecule type" value="Transcribed_RNA"/>
</dbReference>
<proteinExistence type="predicted"/>
<sequence length="39" mass="4570">MLLWALFSWSLEIPPFYFTKQDAEIPLKYCTKSSKKSTA</sequence>
<name>A0A0A8YZU5_ARUDO</name>